<feature type="transmembrane region" description="Helical" evidence="8">
    <location>
        <begin position="202"/>
        <end position="225"/>
    </location>
</feature>
<feature type="transmembrane region" description="Helical" evidence="8">
    <location>
        <begin position="435"/>
        <end position="457"/>
    </location>
</feature>
<proteinExistence type="predicted"/>
<name>A0A3S9PZ00_9ACTO</name>
<gene>
    <name evidence="9" type="primary">murJ</name>
    <name evidence="9" type="ORF">EJ997_09445</name>
</gene>
<feature type="transmembrane region" description="Helical" evidence="8">
    <location>
        <begin position="478"/>
        <end position="497"/>
    </location>
</feature>
<keyword evidence="2" id="KW-1003">Cell membrane</keyword>
<dbReference type="Proteomes" id="UP000280344">
    <property type="component" value="Chromosome"/>
</dbReference>
<dbReference type="GO" id="GO:0034204">
    <property type="term" value="P:lipid translocation"/>
    <property type="evidence" value="ECO:0007669"/>
    <property type="project" value="TreeGrafter"/>
</dbReference>
<evidence type="ECO:0000256" key="7">
    <source>
        <dbReference type="ARBA" id="ARBA00023136"/>
    </source>
</evidence>
<feature type="transmembrane region" description="Helical" evidence="8">
    <location>
        <begin position="245"/>
        <end position="266"/>
    </location>
</feature>
<feature type="transmembrane region" description="Helical" evidence="8">
    <location>
        <begin position="160"/>
        <end position="182"/>
    </location>
</feature>
<sequence length="685" mass="72666">MAGGIARNSAVMFAGTLTSRVLGLVRSPLLFGIAVGLNYPAGNAFDVANKLPTLIYMLVAGGVVNAVLVPAIVRASKQHDDGGTAYINKMVTLGALVLGVITTILTLASPLLVSLFASGLEGPWYNLAVAFAFWCVPQMFFYGMYTLLGQILNARENFGPFMWAPVLNNIVAIAGLLLMMGIYGSATPENALDASLWDGQRIAILGGSATLGIVAQAAILLIPLYRMGIKLRPDFQFRGAGLSSVAKSGGWVLASMGAGMIPTLLISNVASVASQRAVGMSPADALGVPGNAAYTTAYSLYSLPTSLVVVSIVTAIFTRMSAKAATNDMEGVKLDTSRALRIVAVFTFIATALIVVLAVPAVRIISPGSSWAEVSSIGTVLLTMSLGLVGVGSFTVLQRVYYALEDARGLFFVQVPFFVLHAVLILSTVVLPARFIVAGVGVSMAITNSVTCIAALIQLRRRIGGIDGATLLRCFTQLAVAAAVSTGVGFAVLRLFGPFSEEFTFFSAIIRIIIVAIPMVIVYLAIMRLWRMPELNALIRPLNGLLARLRKRGTPRATTLNTTETSQPNGVIVSLNLEAGRRLRDRYELVEPLVQSDEKFEWRGTDTVLGADVRLIIIPTENPAREATVDAARRGVLVDDVRLIKLLSIFDMSGGSVIVTEMPRGVTLAEIIEGGSVPKTRSAQS</sequence>
<keyword evidence="5" id="KW-0573">Peptidoglycan synthesis</keyword>
<feature type="transmembrane region" description="Helical" evidence="8">
    <location>
        <begin position="21"/>
        <end position="41"/>
    </location>
</feature>
<dbReference type="RefSeq" id="WP_126704329.1">
    <property type="nucleotide sequence ID" value="NZ_CP034593.1"/>
</dbReference>
<feature type="transmembrane region" description="Helical" evidence="8">
    <location>
        <begin position="503"/>
        <end position="526"/>
    </location>
</feature>
<dbReference type="NCBIfam" id="TIGR01695">
    <property type="entry name" value="murJ_mviN"/>
    <property type="match status" value="1"/>
</dbReference>
<dbReference type="GO" id="GO:0009252">
    <property type="term" value="P:peptidoglycan biosynthetic process"/>
    <property type="evidence" value="ECO:0007669"/>
    <property type="project" value="UniProtKB-KW"/>
</dbReference>
<evidence type="ECO:0000256" key="3">
    <source>
        <dbReference type="ARBA" id="ARBA00022692"/>
    </source>
</evidence>
<dbReference type="GO" id="GO:0015648">
    <property type="term" value="F:lipid-linked peptidoglycan transporter activity"/>
    <property type="evidence" value="ECO:0007669"/>
    <property type="project" value="TreeGrafter"/>
</dbReference>
<dbReference type="OrthoDB" id="9786339at2"/>
<dbReference type="InterPro" id="IPR004268">
    <property type="entry name" value="MurJ"/>
</dbReference>
<evidence type="ECO:0000256" key="5">
    <source>
        <dbReference type="ARBA" id="ARBA00022984"/>
    </source>
</evidence>
<evidence type="ECO:0000313" key="10">
    <source>
        <dbReference type="Proteomes" id="UP000280344"/>
    </source>
</evidence>
<feature type="transmembrane region" description="Helical" evidence="8">
    <location>
        <begin position="409"/>
        <end position="429"/>
    </location>
</feature>
<feature type="transmembrane region" description="Helical" evidence="8">
    <location>
        <begin position="53"/>
        <end position="73"/>
    </location>
</feature>
<dbReference type="AlphaFoldDB" id="A0A3S9PZ00"/>
<evidence type="ECO:0000256" key="2">
    <source>
        <dbReference type="ARBA" id="ARBA00022475"/>
    </source>
</evidence>
<protein>
    <submittedName>
        <fullName evidence="9">Murein biosynthesis integral membrane protein MurJ</fullName>
    </submittedName>
</protein>
<evidence type="ECO:0000256" key="6">
    <source>
        <dbReference type="ARBA" id="ARBA00022989"/>
    </source>
</evidence>
<keyword evidence="4" id="KW-0133">Cell shape</keyword>
<keyword evidence="10" id="KW-1185">Reference proteome</keyword>
<feature type="transmembrane region" description="Helical" evidence="8">
    <location>
        <begin position="124"/>
        <end position="148"/>
    </location>
</feature>
<dbReference type="KEGG" id="flh:EJ997_09445"/>
<evidence type="ECO:0000256" key="8">
    <source>
        <dbReference type="SAM" id="Phobius"/>
    </source>
</evidence>
<dbReference type="InterPro" id="IPR051050">
    <property type="entry name" value="Lipid_II_flippase_MurJ/MviN"/>
</dbReference>
<organism evidence="9 10">
    <name type="scientific">Flaviflexus ciconiae</name>
    <dbReference type="NCBI Taxonomy" id="2496867"/>
    <lineage>
        <taxon>Bacteria</taxon>
        <taxon>Bacillati</taxon>
        <taxon>Actinomycetota</taxon>
        <taxon>Actinomycetes</taxon>
        <taxon>Actinomycetales</taxon>
        <taxon>Actinomycetaceae</taxon>
        <taxon>Flaviflexus</taxon>
    </lineage>
</organism>
<dbReference type="EMBL" id="CP034593">
    <property type="protein sequence ID" value="AZQ77526.1"/>
    <property type="molecule type" value="Genomic_DNA"/>
</dbReference>
<evidence type="ECO:0000313" key="9">
    <source>
        <dbReference type="EMBL" id="AZQ77526.1"/>
    </source>
</evidence>
<feature type="transmembrane region" description="Helical" evidence="8">
    <location>
        <begin position="339"/>
        <end position="365"/>
    </location>
</feature>
<keyword evidence="7 8" id="KW-0472">Membrane</keyword>
<comment type="subcellular location">
    <subcellularLocation>
        <location evidence="1">Cell membrane</location>
        <topology evidence="1">Multi-pass membrane protein</topology>
    </subcellularLocation>
</comment>
<accession>A0A3S9PZ00</accession>
<keyword evidence="6 8" id="KW-1133">Transmembrane helix</keyword>
<evidence type="ECO:0000256" key="1">
    <source>
        <dbReference type="ARBA" id="ARBA00004651"/>
    </source>
</evidence>
<feature type="transmembrane region" description="Helical" evidence="8">
    <location>
        <begin position="298"/>
        <end position="318"/>
    </location>
</feature>
<dbReference type="Pfam" id="PF03023">
    <property type="entry name" value="MurJ"/>
    <property type="match status" value="1"/>
</dbReference>
<reference evidence="9 10" key="1">
    <citation type="submission" date="2018-12" db="EMBL/GenBank/DDBJ databases">
        <title>Complete genome sequence of Flaviflexus sp. H23T48.</title>
        <authorList>
            <person name="Bae J.-W."/>
            <person name="Lee J.-Y."/>
        </authorList>
    </citation>
    <scope>NUCLEOTIDE SEQUENCE [LARGE SCALE GENOMIC DNA]</scope>
    <source>
        <strain evidence="9 10">H23T48</strain>
    </source>
</reference>
<dbReference type="PRINTS" id="PR01806">
    <property type="entry name" value="VIRFACTRMVIN"/>
</dbReference>
<feature type="transmembrane region" description="Helical" evidence="8">
    <location>
        <begin position="377"/>
        <end position="397"/>
    </location>
</feature>
<dbReference type="GO" id="GO:0008360">
    <property type="term" value="P:regulation of cell shape"/>
    <property type="evidence" value="ECO:0007669"/>
    <property type="project" value="UniProtKB-KW"/>
</dbReference>
<dbReference type="PANTHER" id="PTHR47019">
    <property type="entry name" value="LIPID II FLIPPASE MURJ"/>
    <property type="match status" value="1"/>
</dbReference>
<dbReference type="CDD" id="cd13123">
    <property type="entry name" value="MATE_MurJ_like"/>
    <property type="match status" value="1"/>
</dbReference>
<dbReference type="PANTHER" id="PTHR47019:SF1">
    <property type="entry name" value="LIPID II FLIPPASE MURJ"/>
    <property type="match status" value="1"/>
</dbReference>
<dbReference type="GO" id="GO:0005886">
    <property type="term" value="C:plasma membrane"/>
    <property type="evidence" value="ECO:0007669"/>
    <property type="project" value="UniProtKB-SubCell"/>
</dbReference>
<evidence type="ECO:0000256" key="4">
    <source>
        <dbReference type="ARBA" id="ARBA00022960"/>
    </source>
</evidence>
<keyword evidence="3 8" id="KW-0812">Transmembrane</keyword>
<feature type="transmembrane region" description="Helical" evidence="8">
    <location>
        <begin position="93"/>
        <end position="118"/>
    </location>
</feature>